<evidence type="ECO:0008006" key="5">
    <source>
        <dbReference type="Google" id="ProtNLM"/>
    </source>
</evidence>
<dbReference type="GO" id="GO:0045721">
    <property type="term" value="P:negative regulation of gluconeogenesis"/>
    <property type="evidence" value="ECO:0007669"/>
    <property type="project" value="TreeGrafter"/>
</dbReference>
<feature type="region of interest" description="Disordered" evidence="2">
    <location>
        <begin position="18"/>
        <end position="39"/>
    </location>
</feature>
<dbReference type="GO" id="GO:0007039">
    <property type="term" value="P:protein catabolic process in the vacuole"/>
    <property type="evidence" value="ECO:0007669"/>
    <property type="project" value="TreeGrafter"/>
</dbReference>
<name>A0A7H9AVT7_ZYGMR</name>
<evidence type="ECO:0000256" key="2">
    <source>
        <dbReference type="SAM" id="MobiDB-lite"/>
    </source>
</evidence>
<sequence>MINEVTKTVADALAKKQAAQRGDGVDDQQDFGNADRCVQQPSSSGVPVLALAHHQQIFSEESLYKCSSADSLASLQQQFVSSSPSLSSSKRYIVEDNSDYGSCTSPAQSRANGSVSGVPRSISATVTNFLKPRMEFTGYQISGYKKYQVVVTLKTVELPKDGISSLSPHLTGFLTIRGLTNQHPEISTYFESFAVTHKDLGFLSSTWSKDRAMTSYMADDQTDLEHWLNFPSFKQLFLGPGCDSENRTPTINDLLNGQESFGDYLENRYIFMRWKEKFLVPDALIDGVEGASYDGFYYIVHDQVTGAIQGFYYHEDAEKFQQLELVASFKSLNDCSNCSFEFA</sequence>
<gene>
    <name evidence="3" type="ORF">HG535_0A02310</name>
</gene>
<comment type="similarity">
    <text evidence="1">Belongs to the GID4/VID24 family.</text>
</comment>
<dbReference type="PANTHER" id="PTHR14534">
    <property type="entry name" value="VACUOLAR IMPORT AND DEGRADATION PROTEIN 24"/>
    <property type="match status" value="1"/>
</dbReference>
<dbReference type="EMBL" id="CP058604">
    <property type="protein sequence ID" value="QLG70293.1"/>
    <property type="molecule type" value="Genomic_DNA"/>
</dbReference>
<dbReference type="Pfam" id="PF09783">
    <property type="entry name" value="Vac_ImportDeg"/>
    <property type="match status" value="1"/>
</dbReference>
<evidence type="ECO:0000313" key="3">
    <source>
        <dbReference type="EMBL" id="QLG70293.1"/>
    </source>
</evidence>
<dbReference type="PANTHER" id="PTHR14534:SF3">
    <property type="entry name" value="GID COMPLEX SUBUNIT 4 HOMOLOG"/>
    <property type="match status" value="1"/>
</dbReference>
<reference evidence="3 4" key="1">
    <citation type="submission" date="2020-07" db="EMBL/GenBank/DDBJ databases">
        <title>The yeast mating-type switching endonuclease HO is a domesticated member of an unorthodox homing genetic element family.</title>
        <authorList>
            <person name="Coughlan A.Y."/>
            <person name="Lombardi L."/>
            <person name="Braun-Galleani S."/>
            <person name="Martos A.R."/>
            <person name="Galeote V."/>
            <person name="Bigey F."/>
            <person name="Dequin S."/>
            <person name="Byrne K.P."/>
            <person name="Wolfe K.H."/>
        </authorList>
    </citation>
    <scope>NUCLEOTIDE SEQUENCE [LARGE SCALE GENOMIC DNA]</scope>
    <source>
        <strain evidence="3 4">NRRL Y-6702</strain>
    </source>
</reference>
<dbReference type="GeneID" id="59233929"/>
<accession>A0A7H9AVT7</accession>
<dbReference type="InterPro" id="IPR018618">
    <property type="entry name" value="GID4/10-like"/>
</dbReference>
<protein>
    <recommendedName>
        <fullName evidence="5">Vacuolar import and degradation protein 24</fullName>
    </recommendedName>
</protein>
<proteinExistence type="inferred from homology"/>
<dbReference type="AlphaFoldDB" id="A0A7H9AVT7"/>
<dbReference type="GO" id="GO:0005773">
    <property type="term" value="C:vacuole"/>
    <property type="evidence" value="ECO:0007669"/>
    <property type="project" value="GOC"/>
</dbReference>
<dbReference type="OrthoDB" id="62at2759"/>
<dbReference type="RefSeq" id="XP_037142021.1">
    <property type="nucleotide sequence ID" value="XM_037286126.1"/>
</dbReference>
<dbReference type="GO" id="GO:0043161">
    <property type="term" value="P:proteasome-mediated ubiquitin-dependent protein catabolic process"/>
    <property type="evidence" value="ECO:0007669"/>
    <property type="project" value="TreeGrafter"/>
</dbReference>
<dbReference type="GO" id="GO:0006623">
    <property type="term" value="P:protein targeting to vacuole"/>
    <property type="evidence" value="ECO:0007669"/>
    <property type="project" value="TreeGrafter"/>
</dbReference>
<organism evidence="3 4">
    <name type="scientific">Zygotorulaspora mrakii</name>
    <name type="common">Zygosaccharomyces mrakii</name>
    <dbReference type="NCBI Taxonomy" id="42260"/>
    <lineage>
        <taxon>Eukaryota</taxon>
        <taxon>Fungi</taxon>
        <taxon>Dikarya</taxon>
        <taxon>Ascomycota</taxon>
        <taxon>Saccharomycotina</taxon>
        <taxon>Saccharomycetes</taxon>
        <taxon>Saccharomycetales</taxon>
        <taxon>Saccharomycetaceae</taxon>
        <taxon>Zygotorulaspora</taxon>
    </lineage>
</organism>
<dbReference type="KEGG" id="zmk:HG535_0A02310"/>
<dbReference type="Proteomes" id="UP000509704">
    <property type="component" value="Chromosome 1"/>
</dbReference>
<keyword evidence="4" id="KW-1185">Reference proteome</keyword>
<evidence type="ECO:0000313" key="4">
    <source>
        <dbReference type="Proteomes" id="UP000509704"/>
    </source>
</evidence>
<dbReference type="GO" id="GO:0034657">
    <property type="term" value="C:GID complex"/>
    <property type="evidence" value="ECO:0007669"/>
    <property type="project" value="TreeGrafter"/>
</dbReference>
<evidence type="ECO:0000256" key="1">
    <source>
        <dbReference type="ARBA" id="ARBA00061469"/>
    </source>
</evidence>